<keyword evidence="2" id="KW-1003">Cell membrane</keyword>
<evidence type="ECO:0000256" key="6">
    <source>
        <dbReference type="SAM" id="Phobius"/>
    </source>
</evidence>
<keyword evidence="8" id="KW-1185">Reference proteome</keyword>
<dbReference type="PANTHER" id="PTHR43370">
    <property type="entry name" value="SUGAR ABC TRANSPORTER INTEGRAL MEMBRANE PROTEIN-RELATED"/>
    <property type="match status" value="1"/>
</dbReference>
<organism evidence="7 8">
    <name type="scientific">Galactobacter caseinivorans</name>
    <dbReference type="NCBI Taxonomy" id="2676123"/>
    <lineage>
        <taxon>Bacteria</taxon>
        <taxon>Bacillati</taxon>
        <taxon>Actinomycetota</taxon>
        <taxon>Actinomycetes</taxon>
        <taxon>Micrococcales</taxon>
        <taxon>Micrococcaceae</taxon>
        <taxon>Galactobacter</taxon>
    </lineage>
</organism>
<feature type="transmembrane region" description="Helical" evidence="6">
    <location>
        <begin position="62"/>
        <end position="86"/>
    </location>
</feature>
<evidence type="ECO:0000256" key="3">
    <source>
        <dbReference type="ARBA" id="ARBA00022692"/>
    </source>
</evidence>
<feature type="transmembrane region" description="Helical" evidence="6">
    <location>
        <begin position="350"/>
        <end position="374"/>
    </location>
</feature>
<evidence type="ECO:0000313" key="8">
    <source>
        <dbReference type="Proteomes" id="UP000273119"/>
    </source>
</evidence>
<dbReference type="GO" id="GO:0005886">
    <property type="term" value="C:plasma membrane"/>
    <property type="evidence" value="ECO:0007669"/>
    <property type="project" value="UniProtKB-SubCell"/>
</dbReference>
<feature type="transmembrane region" description="Helical" evidence="6">
    <location>
        <begin position="98"/>
        <end position="116"/>
    </location>
</feature>
<dbReference type="CDD" id="cd06580">
    <property type="entry name" value="TM_PBP1_transp_TpRbsC_like"/>
    <property type="match status" value="1"/>
</dbReference>
<proteinExistence type="predicted"/>
<dbReference type="Pfam" id="PF02653">
    <property type="entry name" value="BPD_transp_2"/>
    <property type="match status" value="1"/>
</dbReference>
<accession>A0A496PJB2</accession>
<name>A0A496PJB2_9MICC</name>
<evidence type="ECO:0000256" key="5">
    <source>
        <dbReference type="ARBA" id="ARBA00023136"/>
    </source>
</evidence>
<evidence type="ECO:0000313" key="7">
    <source>
        <dbReference type="EMBL" id="RKW70592.1"/>
    </source>
</evidence>
<keyword evidence="5 6" id="KW-0472">Membrane</keyword>
<dbReference type="RefSeq" id="WP_121484616.1">
    <property type="nucleotide sequence ID" value="NZ_QQXL01000003.1"/>
</dbReference>
<feature type="transmembrane region" description="Helical" evidence="6">
    <location>
        <begin position="263"/>
        <end position="285"/>
    </location>
</feature>
<dbReference type="GO" id="GO:0022857">
    <property type="term" value="F:transmembrane transporter activity"/>
    <property type="evidence" value="ECO:0007669"/>
    <property type="project" value="InterPro"/>
</dbReference>
<keyword evidence="4 6" id="KW-1133">Transmembrane helix</keyword>
<feature type="transmembrane region" description="Helical" evidence="6">
    <location>
        <begin position="21"/>
        <end position="42"/>
    </location>
</feature>
<sequence length="428" mass="44225">MSTAALKPAPSAADVTRRPSWKIPLVLTALAIVAFVFFGALGSHDTATFGLASGGDFVQLPALVVSGMVAGLVTGFLLLAIAGWSLALARTGSTLPTWAIVLFGVLFVFGFLAWAVSGGSTPNISLTGLLKGSLILSIPLIFGTLSGVLGERSGVVNIAIEGQLLGGAFSAALIGTMTGNAYLGLIAAAVAGALVSMILAVFAIKYLVNQIIVGVVLNVLVSGLTGFLFGQVMVADPEAFNQPPRLETLPIPLLESIPVIGPIFFQQSIIGYLLYVVVFAVWFALKNTRWGLRTRAVGEHPKAADTLGVKVNALRFWNVTLGGAIAGIGGAFFTLVSVEMFTKDMSGGRGFIALAALILGRWNPIGAALAALLFGFADNLASVLSIVGTPVPSQFLEMLPYIVTILAVAGLVGRSRGPAASGEPYVKE</sequence>
<dbReference type="InterPro" id="IPR001851">
    <property type="entry name" value="ABC_transp_permease"/>
</dbReference>
<protein>
    <submittedName>
        <fullName evidence="7">ABC transporter permease</fullName>
    </submittedName>
</protein>
<comment type="caution">
    <text evidence="7">The sequence shown here is derived from an EMBL/GenBank/DDBJ whole genome shotgun (WGS) entry which is preliminary data.</text>
</comment>
<feature type="transmembrane region" description="Helical" evidence="6">
    <location>
        <begin position="211"/>
        <end position="234"/>
    </location>
</feature>
<dbReference type="PANTHER" id="PTHR43370:SF1">
    <property type="entry name" value="GUANOSINE ABC TRANSPORTER PERMEASE PROTEIN NUPQ"/>
    <property type="match status" value="1"/>
</dbReference>
<comment type="subcellular location">
    <subcellularLocation>
        <location evidence="1">Cell membrane</location>
        <topology evidence="1">Multi-pass membrane protein</topology>
    </subcellularLocation>
</comment>
<feature type="transmembrane region" description="Helical" evidence="6">
    <location>
        <begin position="128"/>
        <end position="148"/>
    </location>
</feature>
<feature type="transmembrane region" description="Helical" evidence="6">
    <location>
        <begin position="155"/>
        <end position="175"/>
    </location>
</feature>
<gene>
    <name evidence="7" type="ORF">DWQ67_05560</name>
</gene>
<feature type="transmembrane region" description="Helical" evidence="6">
    <location>
        <begin position="316"/>
        <end position="338"/>
    </location>
</feature>
<dbReference type="AlphaFoldDB" id="A0A496PJB2"/>
<dbReference type="EMBL" id="QQXL01000003">
    <property type="protein sequence ID" value="RKW70592.1"/>
    <property type="molecule type" value="Genomic_DNA"/>
</dbReference>
<reference evidence="7 8" key="1">
    <citation type="submission" date="2018-07" db="EMBL/GenBank/DDBJ databases">
        <title>Arthrobacter sp. nov., isolated from raw cow's milk with high bacterial count.</title>
        <authorList>
            <person name="Hahne J."/>
            <person name="Isele D."/>
            <person name="Lipski A."/>
        </authorList>
    </citation>
    <scope>NUCLEOTIDE SEQUENCE [LARGE SCALE GENOMIC DNA]</scope>
    <source>
        <strain evidence="7 8">JZ R-183</strain>
    </source>
</reference>
<dbReference type="Proteomes" id="UP000273119">
    <property type="component" value="Unassembled WGS sequence"/>
</dbReference>
<feature type="transmembrane region" description="Helical" evidence="6">
    <location>
        <begin position="181"/>
        <end position="204"/>
    </location>
</feature>
<keyword evidence="3 6" id="KW-0812">Transmembrane</keyword>
<evidence type="ECO:0000256" key="4">
    <source>
        <dbReference type="ARBA" id="ARBA00022989"/>
    </source>
</evidence>
<evidence type="ECO:0000256" key="2">
    <source>
        <dbReference type="ARBA" id="ARBA00022475"/>
    </source>
</evidence>
<evidence type="ECO:0000256" key="1">
    <source>
        <dbReference type="ARBA" id="ARBA00004651"/>
    </source>
</evidence>